<dbReference type="Pfam" id="PF09323">
    <property type="entry name" value="DUF1980"/>
    <property type="match status" value="1"/>
</dbReference>
<dbReference type="InterPro" id="IPR048493">
    <property type="entry name" value="DUF1980_N"/>
</dbReference>
<dbReference type="NCBIfam" id="TIGR03943">
    <property type="entry name" value="TIGR03943 family putative permease subunit"/>
    <property type="match status" value="1"/>
</dbReference>
<evidence type="ECO:0000259" key="2">
    <source>
        <dbReference type="Pfam" id="PF09323"/>
    </source>
</evidence>
<dbReference type="RefSeq" id="WP_269923112.1">
    <property type="nucleotide sequence ID" value="NZ_JAMKBI010000016.1"/>
</dbReference>
<proteinExistence type="predicted"/>
<accession>A0A9X3RBD5</accession>
<reference evidence="4" key="1">
    <citation type="submission" date="2022-05" db="EMBL/GenBank/DDBJ databases">
        <authorList>
            <person name="Colautti A."/>
            <person name="Iacumin L."/>
        </authorList>
    </citation>
    <scope>NUCLEOTIDE SEQUENCE</scope>
    <source>
        <strain evidence="4">DSM 30747</strain>
    </source>
</reference>
<keyword evidence="1" id="KW-0472">Membrane</keyword>
<feature type="transmembrane region" description="Helical" evidence="1">
    <location>
        <begin position="83"/>
        <end position="105"/>
    </location>
</feature>
<dbReference type="AlphaFoldDB" id="A0A9X3RBD5"/>
<dbReference type="InterPro" id="IPR048447">
    <property type="entry name" value="DUF1980_C"/>
</dbReference>
<feature type="transmembrane region" description="Helical" evidence="1">
    <location>
        <begin position="12"/>
        <end position="30"/>
    </location>
</feature>
<feature type="domain" description="DUF1980" evidence="3">
    <location>
        <begin position="158"/>
        <end position="286"/>
    </location>
</feature>
<comment type="caution">
    <text evidence="4">The sequence shown here is derived from an EMBL/GenBank/DDBJ whole genome shotgun (WGS) entry which is preliminary data.</text>
</comment>
<dbReference type="Proteomes" id="UP001152172">
    <property type="component" value="Unassembled WGS sequence"/>
</dbReference>
<sequence>MQQERDYSFHILLRGIILIGFFLLTFKLALTGDIENYIAPKMIPFSYFSIGVLLILAVIQIWRSGSKNKMDLYCNCGFDHNNSSFLQSGFIYSLFFLPILIGFWFPDTIMDSSIVANRGINYGLNSSLQQTEFGGDSTALSDNSDINYLDEGNTVYNNRLELKNELFNNPKIIVKDEFYLDTLDIFVNDLNSFIGKEIEIMGFVYKEPDLKPDQFVISRVAIACCVADSSVYGTIATTDISHPVVMDEWIKATGILAKTNVDGQDLPNLQINKIERIEQPEDPYVYIPY</sequence>
<keyword evidence="5" id="KW-1185">Reference proteome</keyword>
<gene>
    <name evidence="4" type="ORF">M9R61_17460</name>
</gene>
<protein>
    <submittedName>
        <fullName evidence="4">TIGR03943 family protein</fullName>
    </submittedName>
</protein>
<feature type="transmembrane region" description="Helical" evidence="1">
    <location>
        <begin position="42"/>
        <end position="62"/>
    </location>
</feature>
<keyword evidence="1" id="KW-0812">Transmembrane</keyword>
<dbReference type="InterPro" id="IPR052955">
    <property type="entry name" value="UPF0703_membrane_permease"/>
</dbReference>
<feature type="domain" description="DUF1980" evidence="2">
    <location>
        <begin position="13"/>
        <end position="121"/>
    </location>
</feature>
<organism evidence="4 5">
    <name type="scientific">Psychrobacillus psychrodurans</name>
    <dbReference type="NCBI Taxonomy" id="126157"/>
    <lineage>
        <taxon>Bacteria</taxon>
        <taxon>Bacillati</taxon>
        <taxon>Bacillota</taxon>
        <taxon>Bacilli</taxon>
        <taxon>Bacillales</taxon>
        <taxon>Bacillaceae</taxon>
        <taxon>Psychrobacillus</taxon>
    </lineage>
</organism>
<evidence type="ECO:0000256" key="1">
    <source>
        <dbReference type="SAM" id="Phobius"/>
    </source>
</evidence>
<dbReference type="Pfam" id="PF21537">
    <property type="entry name" value="DUF1980_C"/>
    <property type="match status" value="1"/>
</dbReference>
<dbReference type="InterPro" id="IPR015402">
    <property type="entry name" value="DUF1980"/>
</dbReference>
<evidence type="ECO:0000313" key="4">
    <source>
        <dbReference type="EMBL" id="MCZ8535096.1"/>
    </source>
</evidence>
<name>A0A9X3RBD5_9BACI</name>
<dbReference type="PANTHER" id="PTHR40047:SF1">
    <property type="entry name" value="UPF0703 PROTEIN YCGQ"/>
    <property type="match status" value="1"/>
</dbReference>
<evidence type="ECO:0000313" key="5">
    <source>
        <dbReference type="Proteomes" id="UP001152172"/>
    </source>
</evidence>
<evidence type="ECO:0000259" key="3">
    <source>
        <dbReference type="Pfam" id="PF21537"/>
    </source>
</evidence>
<dbReference type="PANTHER" id="PTHR40047">
    <property type="entry name" value="UPF0703 PROTEIN YCGQ"/>
    <property type="match status" value="1"/>
</dbReference>
<keyword evidence="1" id="KW-1133">Transmembrane helix</keyword>
<dbReference type="EMBL" id="JAMKBI010000016">
    <property type="protein sequence ID" value="MCZ8535096.1"/>
    <property type="molecule type" value="Genomic_DNA"/>
</dbReference>